<name>A0A1M5ZVA2_9FIRM</name>
<keyword evidence="2 8" id="KW-0436">Ligase</keyword>
<feature type="active site" description="Acyl-ester intermediate" evidence="8">
    <location>
        <position position="180"/>
    </location>
</feature>
<keyword evidence="4 8" id="KW-0067">ATP-binding</keyword>
<evidence type="ECO:0000256" key="6">
    <source>
        <dbReference type="ARBA" id="ARBA00025295"/>
    </source>
</evidence>
<dbReference type="GO" id="GO:0030956">
    <property type="term" value="C:glutamyl-tRNA(Gln) amidotransferase complex"/>
    <property type="evidence" value="ECO:0007669"/>
    <property type="project" value="InterPro"/>
</dbReference>
<evidence type="ECO:0000256" key="8">
    <source>
        <dbReference type="HAMAP-Rule" id="MF_00120"/>
    </source>
</evidence>
<dbReference type="InterPro" id="IPR020556">
    <property type="entry name" value="Amidase_CS"/>
</dbReference>
<dbReference type="GO" id="GO:0006412">
    <property type="term" value="P:translation"/>
    <property type="evidence" value="ECO:0007669"/>
    <property type="project" value="UniProtKB-UniRule"/>
</dbReference>
<dbReference type="HAMAP" id="MF_00120">
    <property type="entry name" value="GatA"/>
    <property type="match status" value="1"/>
</dbReference>
<protein>
    <recommendedName>
        <fullName evidence="8">Glutamyl-tRNA(Gln) amidotransferase subunit A</fullName>
        <shortName evidence="8">Glu-ADT subunit A</shortName>
        <ecNumber evidence="8">6.3.5.7</ecNumber>
    </recommendedName>
</protein>
<reference evidence="11" key="1">
    <citation type="submission" date="2016-11" db="EMBL/GenBank/DDBJ databases">
        <authorList>
            <person name="Varghese N."/>
            <person name="Submissions S."/>
        </authorList>
    </citation>
    <scope>NUCLEOTIDE SEQUENCE [LARGE SCALE GENOMIC DNA]</scope>
    <source>
        <strain evidence="11">DSM 15449</strain>
    </source>
</reference>
<feature type="active site" description="Charge relay system" evidence="8">
    <location>
        <position position="81"/>
    </location>
</feature>
<evidence type="ECO:0000313" key="11">
    <source>
        <dbReference type="Proteomes" id="UP000183954"/>
    </source>
</evidence>
<dbReference type="InterPro" id="IPR004412">
    <property type="entry name" value="GatA"/>
</dbReference>
<dbReference type="InterPro" id="IPR000120">
    <property type="entry name" value="Amidase"/>
</dbReference>
<dbReference type="STRING" id="1121420.SAMN02746098_03720"/>
<dbReference type="AlphaFoldDB" id="A0A1M5ZVA2"/>
<gene>
    <name evidence="8" type="primary">gatA</name>
    <name evidence="10" type="ORF">SAMN02746098_03720</name>
</gene>
<dbReference type="RefSeq" id="WP_073031205.1">
    <property type="nucleotide sequence ID" value="NZ_FQXJ01000015.1"/>
</dbReference>
<keyword evidence="11" id="KW-1185">Reference proteome</keyword>
<dbReference type="Gene3D" id="3.90.1300.10">
    <property type="entry name" value="Amidase signature (AS) domain"/>
    <property type="match status" value="1"/>
</dbReference>
<comment type="function">
    <text evidence="6 8">Allows the formation of correctly charged Gln-tRNA(Gln) through the transamidation of misacylated Glu-tRNA(Gln) in organisms which lack glutaminyl-tRNA synthetase. The reaction takes place in the presence of glutamine and ATP through an activated gamma-phospho-Glu-tRNA(Gln).</text>
</comment>
<accession>A0A1M5ZVA2</accession>
<evidence type="ECO:0000256" key="7">
    <source>
        <dbReference type="ARBA" id="ARBA00047407"/>
    </source>
</evidence>
<dbReference type="InterPro" id="IPR036928">
    <property type="entry name" value="AS_sf"/>
</dbReference>
<comment type="catalytic activity">
    <reaction evidence="7 8">
        <text>L-glutamyl-tRNA(Gln) + L-glutamine + ATP + H2O = L-glutaminyl-tRNA(Gln) + L-glutamate + ADP + phosphate + H(+)</text>
        <dbReference type="Rhea" id="RHEA:17521"/>
        <dbReference type="Rhea" id="RHEA-COMP:9681"/>
        <dbReference type="Rhea" id="RHEA-COMP:9684"/>
        <dbReference type="ChEBI" id="CHEBI:15377"/>
        <dbReference type="ChEBI" id="CHEBI:15378"/>
        <dbReference type="ChEBI" id="CHEBI:29985"/>
        <dbReference type="ChEBI" id="CHEBI:30616"/>
        <dbReference type="ChEBI" id="CHEBI:43474"/>
        <dbReference type="ChEBI" id="CHEBI:58359"/>
        <dbReference type="ChEBI" id="CHEBI:78520"/>
        <dbReference type="ChEBI" id="CHEBI:78521"/>
        <dbReference type="ChEBI" id="CHEBI:456216"/>
        <dbReference type="EC" id="6.3.5.7"/>
    </reaction>
</comment>
<feature type="domain" description="Amidase" evidence="9">
    <location>
        <begin position="26"/>
        <end position="466"/>
    </location>
</feature>
<dbReference type="PANTHER" id="PTHR11895">
    <property type="entry name" value="TRANSAMIDASE"/>
    <property type="match status" value="1"/>
</dbReference>
<dbReference type="PROSITE" id="PS00571">
    <property type="entry name" value="AMIDASES"/>
    <property type="match status" value="1"/>
</dbReference>
<dbReference type="Pfam" id="PF01425">
    <property type="entry name" value="Amidase"/>
    <property type="match status" value="1"/>
</dbReference>
<dbReference type="OrthoDB" id="9811471at2"/>
<keyword evidence="10" id="KW-0808">Transferase</keyword>
<dbReference type="SUPFAM" id="SSF75304">
    <property type="entry name" value="Amidase signature (AS) enzymes"/>
    <property type="match status" value="1"/>
</dbReference>
<dbReference type="PIRSF" id="PIRSF001221">
    <property type="entry name" value="Amidase_fungi"/>
    <property type="match status" value="1"/>
</dbReference>
<organism evidence="10 11">
    <name type="scientific">Desulfosporosinus lacus DSM 15449</name>
    <dbReference type="NCBI Taxonomy" id="1121420"/>
    <lineage>
        <taxon>Bacteria</taxon>
        <taxon>Bacillati</taxon>
        <taxon>Bacillota</taxon>
        <taxon>Clostridia</taxon>
        <taxon>Eubacteriales</taxon>
        <taxon>Desulfitobacteriaceae</taxon>
        <taxon>Desulfosporosinus</taxon>
    </lineage>
</organism>
<dbReference type="GO" id="GO:0050567">
    <property type="term" value="F:glutaminyl-tRNA synthase (glutamine-hydrolyzing) activity"/>
    <property type="evidence" value="ECO:0007669"/>
    <property type="project" value="UniProtKB-UniRule"/>
</dbReference>
<sequence>MESVSIGKSVSELHELLVHKDISSAELTKAYIDRIQAVDPDLQAYLTVLEDEAMAQAAEVDQKIAQGEALKPLEGIPMALKDNMCTEGIRTSCASKMLENFVPPYNATVTNRLRAAGTILLGKLNMDEFAMGSSTENSYFTKTRNPWNLECVPGGSSGGSAVAVAGDEAAFTLGSDTGGSIRQPAAFCGVVGMKPTYGAVSRLGLIAFASSLDQIGPFTKTVRDNALVMNAIAGYDALDSTSVPYETPDYTKFLVNDIKGLKIGIPREYFGEGIDPDVAKGIKAGIQTLIDLGAEVAECSLPHTEYAIPAYYLIATAEASSNLARYDGVRYGYRADSNDVLGMFKKTRAEGFGQEVKRRIMLGTYALSSGYYDAYYLKAQKVRTLIKQDFDKAFEKFDVLLSPTAPTPAFKFGEKSADPLAMYLSDITTVPINLAGIPAISIPAGFVNGLPIGMQLMGKAFGEGALYRVAYTFEQNTNYHSLKPNLSGEVLTCGSR</sequence>
<dbReference type="NCBIfam" id="TIGR00132">
    <property type="entry name" value="gatA"/>
    <property type="match status" value="1"/>
</dbReference>
<evidence type="ECO:0000259" key="9">
    <source>
        <dbReference type="Pfam" id="PF01425"/>
    </source>
</evidence>
<proteinExistence type="inferred from homology"/>
<dbReference type="GO" id="GO:0016740">
    <property type="term" value="F:transferase activity"/>
    <property type="evidence" value="ECO:0007669"/>
    <property type="project" value="UniProtKB-KW"/>
</dbReference>
<dbReference type="GO" id="GO:0005524">
    <property type="term" value="F:ATP binding"/>
    <property type="evidence" value="ECO:0007669"/>
    <property type="project" value="UniProtKB-KW"/>
</dbReference>
<keyword evidence="3 8" id="KW-0547">Nucleotide-binding</keyword>
<evidence type="ECO:0000256" key="5">
    <source>
        <dbReference type="ARBA" id="ARBA00022917"/>
    </source>
</evidence>
<evidence type="ECO:0000256" key="2">
    <source>
        <dbReference type="ARBA" id="ARBA00022598"/>
    </source>
</evidence>
<comment type="similarity">
    <text evidence="1 8">Belongs to the amidase family. GatA subfamily.</text>
</comment>
<dbReference type="Proteomes" id="UP000183954">
    <property type="component" value="Unassembled WGS sequence"/>
</dbReference>
<dbReference type="EC" id="6.3.5.7" evidence="8"/>
<evidence type="ECO:0000313" key="10">
    <source>
        <dbReference type="EMBL" id="SHI28086.1"/>
    </source>
</evidence>
<dbReference type="EMBL" id="FQXJ01000015">
    <property type="protein sequence ID" value="SHI28086.1"/>
    <property type="molecule type" value="Genomic_DNA"/>
</dbReference>
<evidence type="ECO:0000256" key="3">
    <source>
        <dbReference type="ARBA" id="ARBA00022741"/>
    </source>
</evidence>
<dbReference type="PANTHER" id="PTHR11895:SF151">
    <property type="entry name" value="GLUTAMYL-TRNA(GLN) AMIDOTRANSFERASE SUBUNIT A"/>
    <property type="match status" value="1"/>
</dbReference>
<evidence type="ECO:0000256" key="4">
    <source>
        <dbReference type="ARBA" id="ARBA00022840"/>
    </source>
</evidence>
<keyword evidence="5 8" id="KW-0648">Protein biosynthesis</keyword>
<dbReference type="InterPro" id="IPR023631">
    <property type="entry name" value="Amidase_dom"/>
</dbReference>
<comment type="subunit">
    <text evidence="8">Heterotrimer of A, B and C subunits.</text>
</comment>
<feature type="active site" description="Charge relay system" evidence="8">
    <location>
        <position position="156"/>
    </location>
</feature>
<evidence type="ECO:0000256" key="1">
    <source>
        <dbReference type="ARBA" id="ARBA00008069"/>
    </source>
</evidence>